<dbReference type="Proteomes" id="UP000242146">
    <property type="component" value="Unassembled WGS sequence"/>
</dbReference>
<keyword evidence="2" id="KW-1185">Reference proteome</keyword>
<dbReference type="OrthoDB" id="2283774at2759"/>
<name>A0A1X2GVZ8_9FUNG</name>
<organism evidence="1 2">
    <name type="scientific">Hesseltinella vesiculosa</name>
    <dbReference type="NCBI Taxonomy" id="101127"/>
    <lineage>
        <taxon>Eukaryota</taxon>
        <taxon>Fungi</taxon>
        <taxon>Fungi incertae sedis</taxon>
        <taxon>Mucoromycota</taxon>
        <taxon>Mucoromycotina</taxon>
        <taxon>Mucoromycetes</taxon>
        <taxon>Mucorales</taxon>
        <taxon>Cunninghamellaceae</taxon>
        <taxon>Hesseltinella</taxon>
    </lineage>
</organism>
<dbReference type="InterPro" id="IPR032675">
    <property type="entry name" value="LRR_dom_sf"/>
</dbReference>
<evidence type="ECO:0000313" key="2">
    <source>
        <dbReference type="Proteomes" id="UP000242146"/>
    </source>
</evidence>
<reference evidence="1 2" key="1">
    <citation type="submission" date="2016-07" db="EMBL/GenBank/DDBJ databases">
        <title>Pervasive Adenine N6-methylation of Active Genes in Fungi.</title>
        <authorList>
            <consortium name="DOE Joint Genome Institute"/>
            <person name="Mondo S.J."/>
            <person name="Dannebaum R.O."/>
            <person name="Kuo R.C."/>
            <person name="Labutti K."/>
            <person name="Haridas S."/>
            <person name="Kuo A."/>
            <person name="Salamov A."/>
            <person name="Ahrendt S.R."/>
            <person name="Lipzen A."/>
            <person name="Sullivan W."/>
            <person name="Andreopoulos W.B."/>
            <person name="Clum A."/>
            <person name="Lindquist E."/>
            <person name="Daum C."/>
            <person name="Ramamoorthy G.K."/>
            <person name="Gryganskyi A."/>
            <person name="Culley D."/>
            <person name="Magnuson J.K."/>
            <person name="James T.Y."/>
            <person name="O'Malley M.A."/>
            <person name="Stajich J.E."/>
            <person name="Spatafora J.W."/>
            <person name="Visel A."/>
            <person name="Grigoriev I.V."/>
        </authorList>
    </citation>
    <scope>NUCLEOTIDE SEQUENCE [LARGE SCALE GENOMIC DNA]</scope>
    <source>
        <strain evidence="1 2">NRRL 3301</strain>
    </source>
</reference>
<protein>
    <recommendedName>
        <fullName evidence="3">F-box domain-containing protein</fullName>
    </recommendedName>
</protein>
<evidence type="ECO:0008006" key="3">
    <source>
        <dbReference type="Google" id="ProtNLM"/>
    </source>
</evidence>
<sequence>MLDNLPMELVQNITTWLHRTQDLAECMVVCRPWLRLFMLALYDNITLYGPPAFQKFIECLKLSSAHSIHTHHRHLVIRCLSLQDSNLTPAHLLYLAKACSRLEHLTIDGRAQWRSFTDDGNSNNWWPSLKSASLYTTSLAPALMTASAAHLTHLALRVMYDQALLMRVFNTLASTPNLQSFIIDECLVSTTALDRIHTTCPVLITLTVVHASLTSFSLDDKGLEIADSPAPLPSMPLAQPALQHLYLQEIDFTHQDGPAHWMRYLACETKLRCLTWWPKSHLVDAPPPNQPSTLFFLSTARQLERLEFYNVTLPRGLYEAFSTLPLTHLGVNHSLALVSSTNHHSLHHVTLWWNALELPSLYLTHLPRHLASLHLSGRTVSNVTFDLQGILTQCPRLATLHLDFGAIVTSSADPTNHPSRRMPHHPLSKLTLEEVQLPYTLVIVLARCRQLAHLVMIDCVWSPDDSAHQRVDGLAKDDPPPQVMRLDLPCHFHSLTISGLRFTSNPLLRAKTMAIHEHQRYPHQTHWYYFSHHATFLTYTTVHTHKFKLPVHAIKYHASPRQETPSRSWKVPVELQALRQLPRTPFDRDPPCAGFLLLTCLAVDRLCLENQNII</sequence>
<evidence type="ECO:0000313" key="1">
    <source>
        <dbReference type="EMBL" id="ORX62189.1"/>
    </source>
</evidence>
<gene>
    <name evidence="1" type="ORF">DM01DRAFT_322362</name>
</gene>
<accession>A0A1X2GVZ8</accession>
<proteinExistence type="predicted"/>
<dbReference type="AlphaFoldDB" id="A0A1X2GVZ8"/>
<dbReference type="EMBL" id="MCGT01000002">
    <property type="protein sequence ID" value="ORX62189.1"/>
    <property type="molecule type" value="Genomic_DNA"/>
</dbReference>
<comment type="caution">
    <text evidence="1">The sequence shown here is derived from an EMBL/GenBank/DDBJ whole genome shotgun (WGS) entry which is preliminary data.</text>
</comment>
<dbReference type="SUPFAM" id="SSF52047">
    <property type="entry name" value="RNI-like"/>
    <property type="match status" value="2"/>
</dbReference>
<dbReference type="Gene3D" id="3.80.10.10">
    <property type="entry name" value="Ribonuclease Inhibitor"/>
    <property type="match status" value="1"/>
</dbReference>